<dbReference type="Gene3D" id="3.40.50.300">
    <property type="entry name" value="P-loop containing nucleotide triphosphate hydrolases"/>
    <property type="match status" value="1"/>
</dbReference>
<dbReference type="HAMAP" id="MF_00185">
    <property type="entry name" value="IPP_trans"/>
    <property type="match status" value="1"/>
</dbReference>
<comment type="cofactor">
    <cofactor evidence="1 10">
        <name>Mg(2+)</name>
        <dbReference type="ChEBI" id="CHEBI:18420"/>
    </cofactor>
</comment>
<dbReference type="GO" id="GO:0006400">
    <property type="term" value="P:tRNA modification"/>
    <property type="evidence" value="ECO:0007669"/>
    <property type="project" value="TreeGrafter"/>
</dbReference>
<evidence type="ECO:0000256" key="2">
    <source>
        <dbReference type="ARBA" id="ARBA00003213"/>
    </source>
</evidence>
<keyword evidence="5 10" id="KW-0819">tRNA processing</keyword>
<dbReference type="FunCoup" id="A0A7G1G596">
    <property type="interactions" value="384"/>
</dbReference>
<protein>
    <recommendedName>
        <fullName evidence="10">tRNA dimethylallyltransferase</fullName>
        <ecNumber evidence="10">2.5.1.75</ecNumber>
    </recommendedName>
    <alternativeName>
        <fullName evidence="10">Dimethylallyl diphosphate:tRNA dimethylallyltransferase</fullName>
        <shortName evidence="10">DMAPP:tRNA dimethylallyltransferase</shortName>
        <shortName evidence="10">DMATase</shortName>
    </alternativeName>
    <alternativeName>
        <fullName evidence="10">Isopentenyl-diphosphate:tRNA isopentenyltransferase</fullName>
        <shortName evidence="10">IPP transferase</shortName>
        <shortName evidence="10">IPPT</shortName>
        <shortName evidence="10">IPTase</shortName>
    </alternativeName>
</protein>
<evidence type="ECO:0000256" key="5">
    <source>
        <dbReference type="ARBA" id="ARBA00022694"/>
    </source>
</evidence>
<evidence type="ECO:0000256" key="10">
    <source>
        <dbReference type="HAMAP-Rule" id="MF_00185"/>
    </source>
</evidence>
<feature type="site" description="Interaction with substrate tRNA" evidence="10">
    <location>
        <position position="120"/>
    </location>
</feature>
<evidence type="ECO:0000256" key="11">
    <source>
        <dbReference type="RuleBase" id="RU003783"/>
    </source>
</evidence>
<dbReference type="EC" id="2.5.1.75" evidence="10"/>
<evidence type="ECO:0000313" key="15">
    <source>
        <dbReference type="Proteomes" id="UP000516361"/>
    </source>
</evidence>
<feature type="binding site" evidence="10">
    <location>
        <begin position="10"/>
        <end position="15"/>
    </location>
    <ligand>
        <name>substrate</name>
    </ligand>
</feature>
<comment type="function">
    <text evidence="2 10 12">Catalyzes the transfer of a dimethylallyl group onto the adenine at position 37 in tRNAs that read codons beginning with uridine, leading to the formation of N6-(dimethylallyl)adenosine (i(6)A).</text>
</comment>
<comment type="caution">
    <text evidence="10">Lacks conserved residue(s) required for the propagation of feature annotation.</text>
</comment>
<name>A0A7G1G596_9BACT</name>
<dbReference type="InterPro" id="IPR039657">
    <property type="entry name" value="Dimethylallyltransferase"/>
</dbReference>
<dbReference type="GO" id="GO:0052381">
    <property type="term" value="F:tRNA dimethylallyltransferase activity"/>
    <property type="evidence" value="ECO:0007669"/>
    <property type="project" value="UniProtKB-UniRule"/>
</dbReference>
<keyword evidence="4 10" id="KW-0808">Transferase</keyword>
<comment type="catalytic activity">
    <reaction evidence="9 10 11">
        <text>adenosine(37) in tRNA + dimethylallyl diphosphate = N(6)-dimethylallyladenosine(37) in tRNA + diphosphate</text>
        <dbReference type="Rhea" id="RHEA:26482"/>
        <dbReference type="Rhea" id="RHEA-COMP:10162"/>
        <dbReference type="Rhea" id="RHEA-COMP:10375"/>
        <dbReference type="ChEBI" id="CHEBI:33019"/>
        <dbReference type="ChEBI" id="CHEBI:57623"/>
        <dbReference type="ChEBI" id="CHEBI:74411"/>
        <dbReference type="ChEBI" id="CHEBI:74415"/>
        <dbReference type="EC" id="2.5.1.75"/>
    </reaction>
</comment>
<evidence type="ECO:0000256" key="9">
    <source>
        <dbReference type="ARBA" id="ARBA00049563"/>
    </source>
</evidence>
<dbReference type="InterPro" id="IPR018022">
    <property type="entry name" value="IPT"/>
</dbReference>
<feature type="region of interest" description="Interaction with substrate tRNA" evidence="10">
    <location>
        <begin position="33"/>
        <end position="36"/>
    </location>
</feature>
<dbReference type="Pfam" id="PF01715">
    <property type="entry name" value="IPPT"/>
    <property type="match status" value="1"/>
</dbReference>
<evidence type="ECO:0000256" key="7">
    <source>
        <dbReference type="ARBA" id="ARBA00022840"/>
    </source>
</evidence>
<evidence type="ECO:0000256" key="1">
    <source>
        <dbReference type="ARBA" id="ARBA00001946"/>
    </source>
</evidence>
<evidence type="ECO:0000256" key="4">
    <source>
        <dbReference type="ARBA" id="ARBA00022679"/>
    </source>
</evidence>
<dbReference type="Gene3D" id="1.10.20.140">
    <property type="match status" value="1"/>
</dbReference>
<feature type="site" description="Interaction with substrate tRNA" evidence="10">
    <location>
        <position position="99"/>
    </location>
</feature>
<dbReference type="SUPFAM" id="SSF52540">
    <property type="entry name" value="P-loop containing nucleoside triphosphate hydrolases"/>
    <property type="match status" value="2"/>
</dbReference>
<evidence type="ECO:0000256" key="3">
    <source>
        <dbReference type="ARBA" id="ARBA00005842"/>
    </source>
</evidence>
<evidence type="ECO:0000256" key="6">
    <source>
        <dbReference type="ARBA" id="ARBA00022741"/>
    </source>
</evidence>
<proteinExistence type="inferred from homology"/>
<dbReference type="InParanoid" id="A0A7G1G596"/>
<dbReference type="KEGG" id="ocy:OSSY52_14260"/>
<dbReference type="AlphaFoldDB" id="A0A7G1G596"/>
<comment type="subunit">
    <text evidence="10">Monomer.</text>
</comment>
<keyword evidence="7 10" id="KW-0067">ATP-binding</keyword>
<keyword evidence="15" id="KW-1185">Reference proteome</keyword>
<dbReference type="PANTHER" id="PTHR11088">
    <property type="entry name" value="TRNA DIMETHYLALLYLTRANSFERASE"/>
    <property type="match status" value="1"/>
</dbReference>
<dbReference type="GO" id="GO:0005524">
    <property type="term" value="F:ATP binding"/>
    <property type="evidence" value="ECO:0007669"/>
    <property type="project" value="UniProtKB-UniRule"/>
</dbReference>
<comment type="similarity">
    <text evidence="3 10 13">Belongs to the IPP transferase family.</text>
</comment>
<gene>
    <name evidence="10 14" type="primary">miaA</name>
    <name evidence="14" type="ORF">OSSY52_14260</name>
</gene>
<reference evidence="14 15" key="1">
    <citation type="submission" date="2018-06" db="EMBL/GenBank/DDBJ databases">
        <title>Genome sequencing of Oceanotoga sp. sy52.</title>
        <authorList>
            <person name="Mori K."/>
        </authorList>
    </citation>
    <scope>NUCLEOTIDE SEQUENCE [LARGE SCALE GENOMIC DNA]</scope>
    <source>
        <strain evidence="15">sy52</strain>
    </source>
</reference>
<evidence type="ECO:0000256" key="13">
    <source>
        <dbReference type="RuleBase" id="RU003785"/>
    </source>
</evidence>
<dbReference type="EMBL" id="AP018712">
    <property type="protein sequence ID" value="BBE31285.1"/>
    <property type="molecule type" value="Genomic_DNA"/>
</dbReference>
<organism evidence="14 15">
    <name type="scientific">Tepiditoga spiralis</name>
    <dbReference type="NCBI Taxonomy" id="2108365"/>
    <lineage>
        <taxon>Bacteria</taxon>
        <taxon>Thermotogati</taxon>
        <taxon>Thermotogota</taxon>
        <taxon>Thermotogae</taxon>
        <taxon>Petrotogales</taxon>
        <taxon>Petrotogaceae</taxon>
        <taxon>Tepiditoga</taxon>
    </lineage>
</organism>
<dbReference type="Proteomes" id="UP000516361">
    <property type="component" value="Chromosome"/>
</dbReference>
<dbReference type="InterPro" id="IPR027417">
    <property type="entry name" value="P-loop_NTPase"/>
</dbReference>
<dbReference type="PANTHER" id="PTHR11088:SF60">
    <property type="entry name" value="TRNA DIMETHYLALLYLTRANSFERASE"/>
    <property type="match status" value="1"/>
</dbReference>
<evidence type="ECO:0000313" key="14">
    <source>
        <dbReference type="EMBL" id="BBE31285.1"/>
    </source>
</evidence>
<evidence type="ECO:0000256" key="12">
    <source>
        <dbReference type="RuleBase" id="RU003784"/>
    </source>
</evidence>
<keyword evidence="6 10" id="KW-0547">Nucleotide-binding</keyword>
<evidence type="ECO:0000256" key="8">
    <source>
        <dbReference type="ARBA" id="ARBA00022842"/>
    </source>
</evidence>
<dbReference type="NCBIfam" id="TIGR00174">
    <property type="entry name" value="miaA"/>
    <property type="match status" value="1"/>
</dbReference>
<dbReference type="RefSeq" id="WP_190613721.1">
    <property type="nucleotide sequence ID" value="NZ_AP018712.1"/>
</dbReference>
<keyword evidence="8 10" id="KW-0460">Magnesium</keyword>
<feature type="binding site" evidence="10">
    <location>
        <begin position="8"/>
        <end position="15"/>
    </location>
    <ligand>
        <name>ATP</name>
        <dbReference type="ChEBI" id="CHEBI:30616"/>
    </ligand>
</feature>
<accession>A0A7G1G596</accession>
<sequence length="309" mass="36368">MKIPIITGPTAVGKTNIVLKLAKKMNAEIVCMDSRQIYKKINIGTAKPTPDEMKIVDHHLFDFVELENNYSAYDYRKDALETIKKIMKKNKTPMLVGGTGLYIDALIKGFLNVSSDYGLRTYLKKLEFSNHGILRSILKDIDPESYMKIHENDLKRTIRALEIYIKTGKKMSYFFNKKINDNYYEYVIIVLDRDRKELHDRINLRTEKMLENKFIDEVRNILLTLKTKNLNSLNTIGYKEVIEYLEGKINYDTMVHLIKRNTRRYARRQIIYFRKLQGAHWLNISNLTEKEIIEKILNIYGGKKDAREI</sequence>